<feature type="domain" description="Phosphogluconate dehydrogenase NAD-binding putative C-terminal" evidence="2">
    <location>
        <begin position="191"/>
        <end position="259"/>
    </location>
</feature>
<name>A0ABW5AJY5_9BRAD</name>
<dbReference type="RefSeq" id="WP_378478424.1">
    <property type="nucleotide sequence ID" value="NZ_JBHUIW010000015.1"/>
</dbReference>
<sequence>MPKTIVVLAPGEMGAAVGARLVAGGAHVVTSLAGRSAASAERARRAGLAVAATDAELIAGAELVLSIVPPGEAVAVAKRLRPALARLPEKPVYVDFNAVSPDTVRHIAAALAETRCPFVDGGIIGPPPTATARTVFYVAGDHAGRAATMRDLGLDMRVVEGPVGAASALKMSYAGITKGLTAIGAAMMLGATRAGCAGDLVAELAESQPQVFKWLGRQVPAMFPKAYRFVAEMEEIADFLHTDRPACEIYHAVAMLYARLAAAEGAADVDALGRVFGAPGRMSIAADADVTPAGVAATGVAATAAAQTGAMQAGAMETGAIAAGRDTAR</sequence>
<evidence type="ECO:0000259" key="2">
    <source>
        <dbReference type="Pfam" id="PF09130"/>
    </source>
</evidence>
<evidence type="ECO:0000259" key="1">
    <source>
        <dbReference type="Pfam" id="PF03446"/>
    </source>
</evidence>
<organism evidence="3 4">
    <name type="scientific">Rhodoplanes azumiensis</name>
    <dbReference type="NCBI Taxonomy" id="1897628"/>
    <lineage>
        <taxon>Bacteria</taxon>
        <taxon>Pseudomonadati</taxon>
        <taxon>Pseudomonadota</taxon>
        <taxon>Alphaproteobacteria</taxon>
        <taxon>Hyphomicrobiales</taxon>
        <taxon>Nitrobacteraceae</taxon>
        <taxon>Rhodoplanes</taxon>
    </lineage>
</organism>
<dbReference type="InterPro" id="IPR006115">
    <property type="entry name" value="6PGDH_NADP-bd"/>
</dbReference>
<dbReference type="PANTHER" id="PTHR43580:SF2">
    <property type="entry name" value="CYTOKINE-LIKE NUCLEAR FACTOR N-PAC"/>
    <property type="match status" value="1"/>
</dbReference>
<dbReference type="InterPro" id="IPR015814">
    <property type="entry name" value="Pgluconate_DH_NAD-bd_C"/>
</dbReference>
<dbReference type="SUPFAM" id="SSF51735">
    <property type="entry name" value="NAD(P)-binding Rossmann-fold domains"/>
    <property type="match status" value="1"/>
</dbReference>
<comment type="caution">
    <text evidence="3">The sequence shown here is derived from an EMBL/GenBank/DDBJ whole genome shotgun (WGS) entry which is preliminary data.</text>
</comment>
<feature type="domain" description="6-phosphogluconate dehydrogenase NADP-binding" evidence="1">
    <location>
        <begin position="11"/>
        <end position="143"/>
    </location>
</feature>
<dbReference type="Proteomes" id="UP001597314">
    <property type="component" value="Unassembled WGS sequence"/>
</dbReference>
<evidence type="ECO:0000313" key="3">
    <source>
        <dbReference type="EMBL" id="MFD2183263.1"/>
    </source>
</evidence>
<dbReference type="InterPro" id="IPR036291">
    <property type="entry name" value="NAD(P)-bd_dom_sf"/>
</dbReference>
<protein>
    <submittedName>
        <fullName evidence="3">DUF1932 domain-containing protein</fullName>
    </submittedName>
</protein>
<dbReference type="Pfam" id="PF03446">
    <property type="entry name" value="NAD_binding_2"/>
    <property type="match status" value="1"/>
</dbReference>
<proteinExistence type="predicted"/>
<dbReference type="PANTHER" id="PTHR43580">
    <property type="entry name" value="OXIDOREDUCTASE GLYR1-RELATED"/>
    <property type="match status" value="1"/>
</dbReference>
<dbReference type="InterPro" id="IPR008927">
    <property type="entry name" value="6-PGluconate_DH-like_C_sf"/>
</dbReference>
<keyword evidence="4" id="KW-1185">Reference proteome</keyword>
<dbReference type="InterPro" id="IPR051265">
    <property type="entry name" value="HIBADH-related_NP60_sf"/>
</dbReference>
<dbReference type="SUPFAM" id="SSF48179">
    <property type="entry name" value="6-phosphogluconate dehydrogenase C-terminal domain-like"/>
    <property type="match status" value="1"/>
</dbReference>
<gene>
    <name evidence="3" type="ORF">ACFSOX_13975</name>
</gene>
<dbReference type="Pfam" id="PF09130">
    <property type="entry name" value="DUF1932"/>
    <property type="match status" value="1"/>
</dbReference>
<accession>A0ABW5AJY5</accession>
<reference evidence="4" key="1">
    <citation type="journal article" date="2019" name="Int. J. Syst. Evol. Microbiol.">
        <title>The Global Catalogue of Microorganisms (GCM) 10K type strain sequencing project: providing services to taxonomists for standard genome sequencing and annotation.</title>
        <authorList>
            <consortium name="The Broad Institute Genomics Platform"/>
            <consortium name="The Broad Institute Genome Sequencing Center for Infectious Disease"/>
            <person name="Wu L."/>
            <person name="Ma J."/>
        </authorList>
    </citation>
    <scope>NUCLEOTIDE SEQUENCE [LARGE SCALE GENOMIC DNA]</scope>
    <source>
        <strain evidence="4">CGMCC 1.6774</strain>
    </source>
</reference>
<evidence type="ECO:0000313" key="4">
    <source>
        <dbReference type="Proteomes" id="UP001597314"/>
    </source>
</evidence>
<dbReference type="Gene3D" id="3.40.50.720">
    <property type="entry name" value="NAD(P)-binding Rossmann-like Domain"/>
    <property type="match status" value="1"/>
</dbReference>
<dbReference type="InterPro" id="IPR013328">
    <property type="entry name" value="6PGD_dom2"/>
</dbReference>
<dbReference type="Gene3D" id="1.10.1040.10">
    <property type="entry name" value="N-(1-d-carboxylethyl)-l-norvaline Dehydrogenase, domain 2"/>
    <property type="match status" value="1"/>
</dbReference>
<dbReference type="EMBL" id="JBHUIW010000015">
    <property type="protein sequence ID" value="MFD2183263.1"/>
    <property type="molecule type" value="Genomic_DNA"/>
</dbReference>